<evidence type="ECO:0000313" key="1">
    <source>
        <dbReference type="EMBL" id="MPN59956.1"/>
    </source>
</evidence>
<comment type="caution">
    <text evidence="1">The sequence shown here is derived from an EMBL/GenBank/DDBJ whole genome shotgun (WGS) entry which is preliminary data.</text>
</comment>
<accession>A0A645J952</accession>
<gene>
    <name evidence="1" type="ORF">SDC9_207679</name>
</gene>
<protein>
    <submittedName>
        <fullName evidence="1">Uncharacterized protein</fullName>
    </submittedName>
</protein>
<dbReference type="EMBL" id="VSSQ01134584">
    <property type="protein sequence ID" value="MPN59956.1"/>
    <property type="molecule type" value="Genomic_DNA"/>
</dbReference>
<sequence>MPIPSAINIPVVVPIKIARGSAGNFVARAMVASWVLSPISAIKKANATVATAPYLVVRFSSPSSLSPLMVHKPKITKDNDAIP</sequence>
<organism evidence="1">
    <name type="scientific">bioreactor metagenome</name>
    <dbReference type="NCBI Taxonomy" id="1076179"/>
    <lineage>
        <taxon>unclassified sequences</taxon>
        <taxon>metagenomes</taxon>
        <taxon>ecological metagenomes</taxon>
    </lineage>
</organism>
<reference evidence="1" key="1">
    <citation type="submission" date="2019-08" db="EMBL/GenBank/DDBJ databases">
        <authorList>
            <person name="Kucharzyk K."/>
            <person name="Murdoch R.W."/>
            <person name="Higgins S."/>
            <person name="Loffler F."/>
        </authorList>
    </citation>
    <scope>NUCLEOTIDE SEQUENCE</scope>
</reference>
<name>A0A645J952_9ZZZZ</name>
<proteinExistence type="predicted"/>
<dbReference type="AlphaFoldDB" id="A0A645J952"/>